<dbReference type="InterPro" id="IPR018712">
    <property type="entry name" value="Tle1-like_cat"/>
</dbReference>
<dbReference type="SUPFAM" id="SSF53474">
    <property type="entry name" value="alpha/beta-Hydrolases"/>
    <property type="match status" value="1"/>
</dbReference>
<accession>A0ABT1CNH7</accession>
<sequence>MAKNIVILLDGTSNQISGDRTNVLRLYGSLERSRSQLVFYQPGVGTFGLNGWWQQLKSKTRIVLGLATGAGIADNVMQAYEFLVRNHEYGDRIYVFGFSRGSYTARLLAGFIRIFGLVREEQLQLVRYAWRAYARLGQPGSKDFSAEIGHFQKVLDGKGIRIEFMGLWDTVASVFDAKAGFPWLTITQKAYTNQNDRVKIVRHAVAIDERRTYFQPSLWEPGQDYEEWSQKTRSYEKRPQDFEEVWFAGCHGDVGGGYPDKKSGLAKIPLEWLYREAVAAGVEGDERVFNLLTHGKDHAPVISGEARDEAEKDKKRYGAPDPLADSNNSMNFAWGFVEFLPRKVPKTSFYRQLQIGKVYFPVFDYRRVPEGAKLHEAVIERINKREDYSPPNLPKTYQVVKTRPKP</sequence>
<dbReference type="Pfam" id="PF09994">
    <property type="entry name" value="T6SS_Tle1-like_cat"/>
    <property type="match status" value="1"/>
</dbReference>
<protein>
    <submittedName>
        <fullName evidence="3">DUF2235 domain-containing protein</fullName>
    </submittedName>
</protein>
<keyword evidence="4" id="KW-1185">Reference proteome</keyword>
<evidence type="ECO:0000313" key="3">
    <source>
        <dbReference type="EMBL" id="MCO6407135.1"/>
    </source>
</evidence>
<evidence type="ECO:0000313" key="4">
    <source>
        <dbReference type="Proteomes" id="UP001320715"/>
    </source>
</evidence>
<dbReference type="Proteomes" id="UP001320715">
    <property type="component" value="Unassembled WGS sequence"/>
</dbReference>
<name>A0ABT1CNH7_9HYPH</name>
<proteinExistence type="predicted"/>
<organism evidence="3 4">
    <name type="scientific">Hoeflea alexandrii</name>
    <dbReference type="NCBI Taxonomy" id="288436"/>
    <lineage>
        <taxon>Bacteria</taxon>
        <taxon>Pseudomonadati</taxon>
        <taxon>Pseudomonadota</taxon>
        <taxon>Alphaproteobacteria</taxon>
        <taxon>Hyphomicrobiales</taxon>
        <taxon>Rhizobiaceae</taxon>
        <taxon>Hoeflea</taxon>
    </lineage>
</organism>
<reference evidence="3 4" key="1">
    <citation type="submission" date="2020-01" db="EMBL/GenBank/DDBJ databases">
        <title>Genomes of bacteria type strains.</title>
        <authorList>
            <person name="Chen J."/>
            <person name="Zhu S."/>
            <person name="Yang J."/>
        </authorList>
    </citation>
    <scope>NUCLEOTIDE SEQUENCE [LARGE SCALE GENOMIC DNA]</scope>
    <source>
        <strain evidence="3 4">DSM 16655</strain>
    </source>
</reference>
<feature type="domain" description="T6SS Phospholipase effector Tle1-like catalytic" evidence="2">
    <location>
        <begin position="3"/>
        <end position="276"/>
    </location>
</feature>
<dbReference type="PANTHER" id="PTHR33840:SF1">
    <property type="entry name" value="TLE1 PHOSPHOLIPASE DOMAIN-CONTAINING PROTEIN"/>
    <property type="match status" value="1"/>
</dbReference>
<dbReference type="PANTHER" id="PTHR33840">
    <property type="match status" value="1"/>
</dbReference>
<evidence type="ECO:0000259" key="2">
    <source>
        <dbReference type="Pfam" id="PF09994"/>
    </source>
</evidence>
<dbReference type="EMBL" id="JAAAML010000001">
    <property type="protein sequence ID" value="MCO6407135.1"/>
    <property type="molecule type" value="Genomic_DNA"/>
</dbReference>
<dbReference type="RefSeq" id="WP_252914564.1">
    <property type="nucleotide sequence ID" value="NZ_JAAAML010000001.1"/>
</dbReference>
<comment type="caution">
    <text evidence="3">The sequence shown here is derived from an EMBL/GenBank/DDBJ whole genome shotgun (WGS) entry which is preliminary data.</text>
</comment>
<gene>
    <name evidence="3" type="ORF">GTW23_03020</name>
</gene>
<evidence type="ECO:0000256" key="1">
    <source>
        <dbReference type="SAM" id="MobiDB-lite"/>
    </source>
</evidence>
<feature type="region of interest" description="Disordered" evidence="1">
    <location>
        <begin position="387"/>
        <end position="406"/>
    </location>
</feature>
<dbReference type="InterPro" id="IPR029058">
    <property type="entry name" value="AB_hydrolase_fold"/>
</dbReference>